<evidence type="ECO:0008006" key="9">
    <source>
        <dbReference type="Google" id="ProtNLM"/>
    </source>
</evidence>
<dbReference type="PANTHER" id="PTHR32410">
    <property type="entry name" value="CYSTEINE/HISTIDINE-RICH C1 DOMAIN FAMILY PROTEIN"/>
    <property type="match status" value="1"/>
</dbReference>
<dbReference type="InterPro" id="IPR002219">
    <property type="entry name" value="PKC_DAG/PE"/>
</dbReference>
<evidence type="ECO:0000256" key="1">
    <source>
        <dbReference type="ARBA" id="ARBA00022723"/>
    </source>
</evidence>
<dbReference type="PANTHER" id="PTHR32410:SF169">
    <property type="entry name" value="C1 DOMAIN FAMILY PROTEIN, PUTATIVE-RELATED"/>
    <property type="match status" value="1"/>
</dbReference>
<reference evidence="7 8" key="1">
    <citation type="submission" date="2019-07" db="EMBL/GenBank/DDBJ databases">
        <title>WGS assembly of Gossypium mustelinum.</title>
        <authorList>
            <person name="Chen Z.J."/>
            <person name="Sreedasyam A."/>
            <person name="Ando A."/>
            <person name="Song Q."/>
            <person name="De L."/>
            <person name="Hulse-Kemp A."/>
            <person name="Ding M."/>
            <person name="Ye W."/>
            <person name="Kirkbride R."/>
            <person name="Jenkins J."/>
            <person name="Plott C."/>
            <person name="Lovell J."/>
            <person name="Lin Y.-M."/>
            <person name="Vaughn R."/>
            <person name="Liu B."/>
            <person name="Li W."/>
            <person name="Simpson S."/>
            <person name="Scheffler B."/>
            <person name="Saski C."/>
            <person name="Grover C."/>
            <person name="Hu G."/>
            <person name="Conover J."/>
            <person name="Carlson J."/>
            <person name="Shu S."/>
            <person name="Boston L."/>
            <person name="Williams M."/>
            <person name="Peterson D."/>
            <person name="Mcgee K."/>
            <person name="Jones D."/>
            <person name="Wendel J."/>
            <person name="Stelly D."/>
            <person name="Grimwood J."/>
            <person name="Schmutz J."/>
        </authorList>
    </citation>
    <scope>NUCLEOTIDE SEQUENCE [LARGE SCALE GENOMIC DNA]</scope>
    <source>
        <strain evidence="7">1408120.09</strain>
    </source>
</reference>
<dbReference type="SMART" id="SM00249">
    <property type="entry name" value="PHD"/>
    <property type="match status" value="3"/>
</dbReference>
<feature type="domain" description="Phorbol-ester/DAG-type" evidence="5">
    <location>
        <begin position="118"/>
        <end position="165"/>
    </location>
</feature>
<dbReference type="GO" id="GO:0008270">
    <property type="term" value="F:zinc ion binding"/>
    <property type="evidence" value="ECO:0007669"/>
    <property type="project" value="UniProtKB-KW"/>
</dbReference>
<protein>
    <recommendedName>
        <fullName evidence="9">Phorbol-ester/DAG-type domain-containing protein</fullName>
    </recommendedName>
</protein>
<accession>A0A5D3A1M8</accession>
<dbReference type="Proteomes" id="UP000323597">
    <property type="component" value="Chromosome A02"/>
</dbReference>
<dbReference type="SUPFAM" id="SSF57889">
    <property type="entry name" value="Cysteine-rich domain"/>
    <property type="match status" value="4"/>
</dbReference>
<keyword evidence="1" id="KW-0479">Metal-binding</keyword>
<keyword evidence="2" id="KW-0677">Repeat</keyword>
<evidence type="ECO:0000259" key="6">
    <source>
        <dbReference type="SMART" id="SM00249"/>
    </source>
</evidence>
<keyword evidence="8" id="KW-1185">Reference proteome</keyword>
<dbReference type="EMBL" id="CM017637">
    <property type="protein sequence ID" value="TYJ44892.1"/>
    <property type="molecule type" value="Genomic_DNA"/>
</dbReference>
<sequence>MENPPYNSPGEYICALCRQSGDKFVYHCSCELDFHIKCALFTFNIAENHLKELEHVALQHPLISTKSGDEELEDVSKCFWCWEPLANYTYFSLDCGFNLHKKCAELSFKLNHVCHRKHSLVLQFNSEQFSCKICGETSGKGLGFIYGCSPCKFAAHFECVSAALDLVVEDKRHEHPFSLFPRGSSFICDACGIEGSYASYICCTCNIMVHKKCTSLPRIIKSKWHDHRIFHKYFHHTEDFRVLDCIICYNEVNTEHGNYYCSKCDVIFHVKCAMKDKNSYEIVENEDEMPNESSIIVIERNNAEEATKVTHFMHMHNLMLGPFVGGYENSCEGCMLPITDPFYYCTECVFFLHKACAELPKMKNVWHHRCREPLALISYKVFWCEQCWQISNSFAYESSECESKICLRCVIALTPGARTCLKHEHPLFFCGDHKGQYCNACGYTTKGDGAFCCKDCNFVLHLECFSLPITARHKCDKHILSLTDYDDNNYLENHHCDIYEESRDPNSWFYHCAKCDTSSHVGCVLGTYPLLKLGSIYEEKNHPHLLTLVKKKYDYPDCDKCGWPCEDIALECLKLECKYTVH</sequence>
<dbReference type="AlphaFoldDB" id="A0A5D3A1M8"/>
<feature type="domain" description="Zinc finger PHD-type" evidence="6">
    <location>
        <begin position="437"/>
        <end position="479"/>
    </location>
</feature>
<feature type="domain" description="Phorbol-ester/DAG-type" evidence="5">
    <location>
        <begin position="175"/>
        <end position="219"/>
    </location>
</feature>
<proteinExistence type="predicted"/>
<name>A0A5D3A1M8_GOSMU</name>
<feature type="domain" description="Phorbol-ester/DAG-type" evidence="5">
    <location>
        <begin position="423"/>
        <end position="475"/>
    </location>
</feature>
<evidence type="ECO:0000256" key="3">
    <source>
        <dbReference type="ARBA" id="ARBA00022771"/>
    </source>
</evidence>
<evidence type="ECO:0000313" key="7">
    <source>
        <dbReference type="EMBL" id="TYJ44892.1"/>
    </source>
</evidence>
<dbReference type="Pfam" id="PF03107">
    <property type="entry name" value="C1_2"/>
    <property type="match status" value="4"/>
</dbReference>
<dbReference type="InterPro" id="IPR053192">
    <property type="entry name" value="Vacuole_Formation_Reg"/>
</dbReference>
<dbReference type="InterPro" id="IPR001965">
    <property type="entry name" value="Znf_PHD"/>
</dbReference>
<dbReference type="InterPro" id="IPR004146">
    <property type="entry name" value="DC1"/>
</dbReference>
<evidence type="ECO:0000259" key="5">
    <source>
        <dbReference type="SMART" id="SM00109"/>
    </source>
</evidence>
<keyword evidence="3" id="KW-0863">Zinc-finger</keyword>
<organism evidence="7 8">
    <name type="scientific">Gossypium mustelinum</name>
    <name type="common">Cotton</name>
    <name type="synonym">Gossypium caicoense</name>
    <dbReference type="NCBI Taxonomy" id="34275"/>
    <lineage>
        <taxon>Eukaryota</taxon>
        <taxon>Viridiplantae</taxon>
        <taxon>Streptophyta</taxon>
        <taxon>Embryophyta</taxon>
        <taxon>Tracheophyta</taxon>
        <taxon>Spermatophyta</taxon>
        <taxon>Magnoliopsida</taxon>
        <taxon>eudicotyledons</taxon>
        <taxon>Gunneridae</taxon>
        <taxon>Pentapetalae</taxon>
        <taxon>rosids</taxon>
        <taxon>malvids</taxon>
        <taxon>Malvales</taxon>
        <taxon>Malvaceae</taxon>
        <taxon>Malvoideae</taxon>
        <taxon>Gossypium</taxon>
    </lineage>
</organism>
<keyword evidence="4" id="KW-0862">Zinc</keyword>
<dbReference type="InterPro" id="IPR046349">
    <property type="entry name" value="C1-like_sf"/>
</dbReference>
<dbReference type="SMART" id="SM00109">
    <property type="entry name" value="C1"/>
    <property type="match status" value="3"/>
</dbReference>
<feature type="domain" description="Zinc finger PHD-type" evidence="6">
    <location>
        <begin position="244"/>
        <end position="349"/>
    </location>
</feature>
<evidence type="ECO:0000256" key="4">
    <source>
        <dbReference type="ARBA" id="ARBA00022833"/>
    </source>
</evidence>
<evidence type="ECO:0000313" key="8">
    <source>
        <dbReference type="Proteomes" id="UP000323597"/>
    </source>
</evidence>
<gene>
    <name evidence="7" type="ORF">E1A91_A02G016500v1</name>
</gene>
<evidence type="ECO:0000256" key="2">
    <source>
        <dbReference type="ARBA" id="ARBA00022737"/>
    </source>
</evidence>
<feature type="domain" description="Zinc finger PHD-type" evidence="6">
    <location>
        <begin position="130"/>
        <end position="192"/>
    </location>
</feature>